<keyword evidence="2" id="KW-1185">Reference proteome</keyword>
<feature type="region of interest" description="Disordered" evidence="1">
    <location>
        <begin position="67"/>
        <end position="101"/>
    </location>
</feature>
<evidence type="ECO:0000313" key="2">
    <source>
        <dbReference type="Proteomes" id="UP000079169"/>
    </source>
</evidence>
<dbReference type="GeneID" id="113465548"/>
<name>A0A3Q0III4_DIACI</name>
<protein>
    <submittedName>
        <fullName evidence="3">Uncharacterized protein LOC113465548</fullName>
    </submittedName>
    <submittedName>
        <fullName evidence="4">Uncharacterized protein LOC113465549</fullName>
    </submittedName>
</protein>
<proteinExistence type="predicted"/>
<organism evidence="2 3">
    <name type="scientific">Diaphorina citri</name>
    <name type="common">Asian citrus psyllid</name>
    <dbReference type="NCBI Taxonomy" id="121845"/>
    <lineage>
        <taxon>Eukaryota</taxon>
        <taxon>Metazoa</taxon>
        <taxon>Ecdysozoa</taxon>
        <taxon>Arthropoda</taxon>
        <taxon>Hexapoda</taxon>
        <taxon>Insecta</taxon>
        <taxon>Pterygota</taxon>
        <taxon>Neoptera</taxon>
        <taxon>Paraneoptera</taxon>
        <taxon>Hemiptera</taxon>
        <taxon>Sternorrhyncha</taxon>
        <taxon>Psylloidea</taxon>
        <taxon>Psyllidae</taxon>
        <taxon>Diaphorininae</taxon>
        <taxon>Diaphorina</taxon>
    </lineage>
</organism>
<dbReference type="AlphaFoldDB" id="A0A3Q0III4"/>
<feature type="compositionally biased region" description="Basic and acidic residues" evidence="1">
    <location>
        <begin position="76"/>
        <end position="95"/>
    </location>
</feature>
<dbReference type="KEGG" id="dci:113465549"/>
<evidence type="ECO:0000256" key="1">
    <source>
        <dbReference type="SAM" id="MobiDB-lite"/>
    </source>
</evidence>
<accession>A0A3Q0III4</accession>
<dbReference type="RefSeq" id="XP_026675962.1">
    <property type="nucleotide sequence ID" value="XM_026820161.1"/>
</dbReference>
<dbReference type="PaxDb" id="121845-A0A3Q0III4"/>
<evidence type="ECO:0000313" key="3">
    <source>
        <dbReference type="RefSeq" id="XP_026675962.1"/>
    </source>
</evidence>
<dbReference type="RefSeq" id="XP_026675963.1">
    <property type="nucleotide sequence ID" value="XM_026820162.1"/>
</dbReference>
<dbReference type="KEGG" id="dci:113465548"/>
<sequence>MRSSTVPSLTLIRTPTSKVICCPSLLRRETTCPKSWPWSKALPITIIPPLRIRGTPCISINYTVCPRTPSAGSTSTREHQKETREHQKETREHQKYLQSKN</sequence>
<reference evidence="3 4" key="1">
    <citation type="submission" date="2025-04" db="UniProtKB">
        <authorList>
            <consortium name="RefSeq"/>
        </authorList>
    </citation>
    <scope>IDENTIFICATION</scope>
</reference>
<dbReference type="Proteomes" id="UP000079169">
    <property type="component" value="Unplaced"/>
</dbReference>
<evidence type="ECO:0000313" key="4">
    <source>
        <dbReference type="RefSeq" id="XP_026675963.1"/>
    </source>
</evidence>
<gene>
    <name evidence="3" type="primary">LOC113465548</name>
    <name evidence="4" type="synonym">LOC113465549</name>
</gene>